<evidence type="ECO:0000313" key="1">
    <source>
        <dbReference type="EMBL" id="SEN51796.1"/>
    </source>
</evidence>
<gene>
    <name evidence="1" type="ORF">SAMN05660976_07738</name>
</gene>
<protein>
    <recommendedName>
        <fullName evidence="3">TetR family transcriptional regulator</fullName>
    </recommendedName>
</protein>
<evidence type="ECO:0000313" key="2">
    <source>
        <dbReference type="Proteomes" id="UP000198953"/>
    </source>
</evidence>
<dbReference type="Proteomes" id="UP000198953">
    <property type="component" value="Unassembled WGS sequence"/>
</dbReference>
<dbReference type="AlphaFoldDB" id="A0A1H8H6E4"/>
<organism evidence="1 2">
    <name type="scientific">Nonomuraea pusilla</name>
    <dbReference type="NCBI Taxonomy" id="46177"/>
    <lineage>
        <taxon>Bacteria</taxon>
        <taxon>Bacillati</taxon>
        <taxon>Actinomycetota</taxon>
        <taxon>Actinomycetes</taxon>
        <taxon>Streptosporangiales</taxon>
        <taxon>Streptosporangiaceae</taxon>
        <taxon>Nonomuraea</taxon>
    </lineage>
</organism>
<reference evidence="1 2" key="1">
    <citation type="submission" date="2016-10" db="EMBL/GenBank/DDBJ databases">
        <authorList>
            <person name="de Groot N.N."/>
        </authorList>
    </citation>
    <scope>NUCLEOTIDE SEQUENCE [LARGE SCALE GENOMIC DNA]</scope>
    <source>
        <strain evidence="1 2">DSM 43357</strain>
    </source>
</reference>
<accession>A0A1H8H6E4</accession>
<dbReference type="SUPFAM" id="SSF48498">
    <property type="entry name" value="Tetracyclin repressor-like, C-terminal domain"/>
    <property type="match status" value="1"/>
</dbReference>
<dbReference type="Gene3D" id="1.10.357.10">
    <property type="entry name" value="Tetracycline Repressor, domain 2"/>
    <property type="match status" value="1"/>
</dbReference>
<name>A0A1H8H6E4_9ACTN</name>
<dbReference type="InterPro" id="IPR036271">
    <property type="entry name" value="Tet_transcr_reg_TetR-rel_C_sf"/>
</dbReference>
<evidence type="ECO:0008006" key="3">
    <source>
        <dbReference type="Google" id="ProtNLM"/>
    </source>
</evidence>
<sequence length="63" mass="6847">MPRRAQRDGTMAADADLDVLIDMMAGAVTYRVLQPDPPDAAGMLRHLTAVHRQAGLYLPAQDT</sequence>
<dbReference type="EMBL" id="FOBF01000028">
    <property type="protein sequence ID" value="SEN51796.1"/>
    <property type="molecule type" value="Genomic_DNA"/>
</dbReference>
<proteinExistence type="predicted"/>
<keyword evidence="2" id="KW-1185">Reference proteome</keyword>